<sequence>MPRRVNIFRRGTRPQTSARFADATEALEQASGLDRTIRVLSTAVRRTLRPGPVKDALHGVPVGHPAHPPLTDVPVGMWLSAAVLDLVPGTRRASQTLVAAGLAGAVPAVLTGIADWGSLHREQQRVGLVHAAGMATSSMLYSASLVARYQGRDGAGRAFGFAGLSVLFAGTYLGGHLAFRQAAGASHAEKVGHLVPLGWHDLCSAADLPDGWPVTRRLGYINLFVLRTGDDVHVLTDRCSHLAGPLHQGRIITDDDADVCVVCPWHGSTFRVADGAVVHGPATARQPAFETRVTEEGTLQVRPLG</sequence>
<keyword evidence="2" id="KW-0479">Metal-binding</keyword>
<dbReference type="Pfam" id="PF00355">
    <property type="entry name" value="Rieske"/>
    <property type="match status" value="1"/>
</dbReference>
<dbReference type="InterPro" id="IPR019251">
    <property type="entry name" value="DUF2231_TM"/>
</dbReference>
<dbReference type="RefSeq" id="WP_371951714.1">
    <property type="nucleotide sequence ID" value="NZ_JAXCEI010000009.1"/>
</dbReference>
<comment type="caution">
    <text evidence="7">The sequence shown here is derived from an EMBL/GenBank/DDBJ whole genome shotgun (WGS) entry which is preliminary data.</text>
</comment>
<keyword evidence="5" id="KW-0812">Transmembrane</keyword>
<evidence type="ECO:0000256" key="2">
    <source>
        <dbReference type="ARBA" id="ARBA00022723"/>
    </source>
</evidence>
<dbReference type="PANTHER" id="PTHR21496:SF23">
    <property type="entry name" value="3-PHENYLPROPIONATE_CINNAMIC ACID DIOXYGENASE FERREDOXIN SUBUNIT"/>
    <property type="match status" value="1"/>
</dbReference>
<gene>
    <name evidence="7" type="ORF">SM611_21735</name>
</gene>
<name>A0ABV4QEX7_9ACTN</name>
<evidence type="ECO:0000256" key="1">
    <source>
        <dbReference type="ARBA" id="ARBA00022714"/>
    </source>
</evidence>
<evidence type="ECO:0000259" key="6">
    <source>
        <dbReference type="PROSITE" id="PS51296"/>
    </source>
</evidence>
<accession>A0ABV4QEX7</accession>
<protein>
    <submittedName>
        <fullName evidence="7">Rieske (2Fe-2S) protein</fullName>
    </submittedName>
</protein>
<dbReference type="Gene3D" id="2.102.10.10">
    <property type="entry name" value="Rieske [2Fe-2S] iron-sulphur domain"/>
    <property type="match status" value="1"/>
</dbReference>
<dbReference type="PROSITE" id="PS51296">
    <property type="entry name" value="RIESKE"/>
    <property type="match status" value="1"/>
</dbReference>
<proteinExistence type="predicted"/>
<keyword evidence="3" id="KW-0408">Iron</keyword>
<feature type="domain" description="Rieske" evidence="6">
    <location>
        <begin position="200"/>
        <end position="300"/>
    </location>
</feature>
<dbReference type="Proteomes" id="UP001569963">
    <property type="component" value="Unassembled WGS sequence"/>
</dbReference>
<evidence type="ECO:0000256" key="3">
    <source>
        <dbReference type="ARBA" id="ARBA00023004"/>
    </source>
</evidence>
<feature type="transmembrane region" description="Helical" evidence="5">
    <location>
        <begin position="159"/>
        <end position="179"/>
    </location>
</feature>
<keyword evidence="8" id="KW-1185">Reference proteome</keyword>
<dbReference type="SUPFAM" id="SSF50022">
    <property type="entry name" value="ISP domain"/>
    <property type="match status" value="1"/>
</dbReference>
<dbReference type="EMBL" id="JAXCEI010000009">
    <property type="protein sequence ID" value="MFA1541558.1"/>
    <property type="molecule type" value="Genomic_DNA"/>
</dbReference>
<keyword evidence="5" id="KW-1133">Transmembrane helix</keyword>
<feature type="transmembrane region" description="Helical" evidence="5">
    <location>
        <begin position="126"/>
        <end position="147"/>
    </location>
</feature>
<keyword evidence="4" id="KW-0411">Iron-sulfur</keyword>
<dbReference type="InterPro" id="IPR017941">
    <property type="entry name" value="Rieske_2Fe-2S"/>
</dbReference>
<keyword evidence="5" id="KW-0472">Membrane</keyword>
<organism evidence="7 8">
    <name type="scientific">Actinomadura monticuli</name>
    <dbReference type="NCBI Taxonomy" id="3097367"/>
    <lineage>
        <taxon>Bacteria</taxon>
        <taxon>Bacillati</taxon>
        <taxon>Actinomycetota</taxon>
        <taxon>Actinomycetes</taxon>
        <taxon>Streptosporangiales</taxon>
        <taxon>Thermomonosporaceae</taxon>
        <taxon>Actinomadura</taxon>
    </lineage>
</organism>
<feature type="transmembrane region" description="Helical" evidence="5">
    <location>
        <begin position="96"/>
        <end position="114"/>
    </location>
</feature>
<dbReference type="InterPro" id="IPR036922">
    <property type="entry name" value="Rieske_2Fe-2S_sf"/>
</dbReference>
<evidence type="ECO:0000256" key="5">
    <source>
        <dbReference type="SAM" id="Phobius"/>
    </source>
</evidence>
<evidence type="ECO:0000313" key="8">
    <source>
        <dbReference type="Proteomes" id="UP001569963"/>
    </source>
</evidence>
<dbReference type="Pfam" id="PF09990">
    <property type="entry name" value="DUF2231"/>
    <property type="match status" value="1"/>
</dbReference>
<evidence type="ECO:0000313" key="7">
    <source>
        <dbReference type="EMBL" id="MFA1541558.1"/>
    </source>
</evidence>
<keyword evidence="1" id="KW-0001">2Fe-2S</keyword>
<dbReference type="CDD" id="cd03467">
    <property type="entry name" value="Rieske"/>
    <property type="match status" value="1"/>
</dbReference>
<dbReference type="PANTHER" id="PTHR21496">
    <property type="entry name" value="FERREDOXIN-RELATED"/>
    <property type="match status" value="1"/>
</dbReference>
<reference evidence="7 8" key="1">
    <citation type="submission" date="2023-11" db="EMBL/GenBank/DDBJ databases">
        <title>Actinomadura monticuli sp. nov., isolated from volcanic ash.</title>
        <authorList>
            <person name="Lee S.D."/>
            <person name="Yang H."/>
            <person name="Kim I.S."/>
        </authorList>
    </citation>
    <scope>NUCLEOTIDE SEQUENCE [LARGE SCALE GENOMIC DNA]</scope>
    <source>
        <strain evidence="7 8">DLS-62</strain>
    </source>
</reference>
<evidence type="ECO:0000256" key="4">
    <source>
        <dbReference type="ARBA" id="ARBA00023014"/>
    </source>
</evidence>